<proteinExistence type="inferred from homology"/>
<comment type="caution">
    <text evidence="3">The sequence shown here is derived from an EMBL/GenBank/DDBJ whole genome shotgun (WGS) entry which is preliminary data.</text>
</comment>
<evidence type="ECO:0000313" key="4">
    <source>
        <dbReference type="Proteomes" id="UP001270362"/>
    </source>
</evidence>
<dbReference type="AlphaFoldDB" id="A0AAE1C8U1"/>
<evidence type="ECO:0000256" key="1">
    <source>
        <dbReference type="ARBA" id="ARBA00005445"/>
    </source>
</evidence>
<dbReference type="Pfam" id="PF11999">
    <property type="entry name" value="Ice_binding"/>
    <property type="match status" value="1"/>
</dbReference>
<reference evidence="3" key="2">
    <citation type="submission" date="2023-06" db="EMBL/GenBank/DDBJ databases">
        <authorList>
            <consortium name="Lawrence Berkeley National Laboratory"/>
            <person name="Haridas S."/>
            <person name="Hensen N."/>
            <person name="Bonometti L."/>
            <person name="Westerberg I."/>
            <person name="Brannstrom I.O."/>
            <person name="Guillou S."/>
            <person name="Cros-Aarteil S."/>
            <person name="Calhoun S."/>
            <person name="Kuo A."/>
            <person name="Mondo S."/>
            <person name="Pangilinan J."/>
            <person name="Riley R."/>
            <person name="Labutti K."/>
            <person name="Andreopoulos B."/>
            <person name="Lipzen A."/>
            <person name="Chen C."/>
            <person name="Yanf M."/>
            <person name="Daum C."/>
            <person name="Ng V."/>
            <person name="Clum A."/>
            <person name="Steindorff A."/>
            <person name="Ohm R."/>
            <person name="Martin F."/>
            <person name="Silar P."/>
            <person name="Natvig D."/>
            <person name="Lalanne C."/>
            <person name="Gautier V."/>
            <person name="Ament-Velasquez S.L."/>
            <person name="Kruys A."/>
            <person name="Hutchinson M.I."/>
            <person name="Powell A.J."/>
            <person name="Barry K."/>
            <person name="Miller A.N."/>
            <person name="Grigoriev I.V."/>
            <person name="Debuchy R."/>
            <person name="Gladieux P."/>
            <person name="Thoren M.H."/>
            <person name="Johannesson H."/>
        </authorList>
    </citation>
    <scope>NUCLEOTIDE SEQUENCE</scope>
    <source>
        <strain evidence="3">CBS 314.62</strain>
    </source>
</reference>
<sequence length="291" mass="30111">METLSWEYQWRLMRADGFMDAVGGKDCLTSSSEALVKLRAREAIDSFFFFFSRFYFYQVPAFLQTASMRFSAPITALAALASTATANIVNLGSAVSYGVVAGSAGITSAGLTVVTGNVGTTAMTISGFGPGIVTGTQNLGNSAGILAFTDGSLAYAQAKGITPFTDISTLNDLTGKTVYPGVYGSATSISLTGQLFLDAKGNASATWVFQMGTALLINLGSSIVLTNGAKPCNVFWQVGSSATIEVGTAFQGNVLAYGGVAVKTSASVKGLLYAKTQSVTLQGNAVTRQTC</sequence>
<evidence type="ECO:0000256" key="2">
    <source>
        <dbReference type="ARBA" id="ARBA00022729"/>
    </source>
</evidence>
<keyword evidence="4" id="KW-1185">Reference proteome</keyword>
<dbReference type="Proteomes" id="UP001270362">
    <property type="component" value="Unassembled WGS sequence"/>
</dbReference>
<evidence type="ECO:0008006" key="5">
    <source>
        <dbReference type="Google" id="ProtNLM"/>
    </source>
</evidence>
<keyword evidence="2" id="KW-0732">Signal</keyword>
<comment type="similarity">
    <text evidence="1">Belongs to the ice-binding protein family.</text>
</comment>
<dbReference type="EMBL" id="JAULSO010000004">
    <property type="protein sequence ID" value="KAK3683379.1"/>
    <property type="molecule type" value="Genomic_DNA"/>
</dbReference>
<accession>A0AAE1C8U1</accession>
<name>A0AAE1C8U1_9PEZI</name>
<protein>
    <recommendedName>
        <fullName evidence="5">Antifreeze protein</fullName>
    </recommendedName>
</protein>
<evidence type="ECO:0000313" key="3">
    <source>
        <dbReference type="EMBL" id="KAK3683379.1"/>
    </source>
</evidence>
<organism evidence="3 4">
    <name type="scientific">Podospora appendiculata</name>
    <dbReference type="NCBI Taxonomy" id="314037"/>
    <lineage>
        <taxon>Eukaryota</taxon>
        <taxon>Fungi</taxon>
        <taxon>Dikarya</taxon>
        <taxon>Ascomycota</taxon>
        <taxon>Pezizomycotina</taxon>
        <taxon>Sordariomycetes</taxon>
        <taxon>Sordariomycetidae</taxon>
        <taxon>Sordariales</taxon>
        <taxon>Podosporaceae</taxon>
        <taxon>Podospora</taxon>
    </lineage>
</organism>
<gene>
    <name evidence="3" type="ORF">B0T22DRAFT_519193</name>
</gene>
<dbReference type="InterPro" id="IPR021884">
    <property type="entry name" value="Ice-bd_prot"/>
</dbReference>
<reference evidence="3" key="1">
    <citation type="journal article" date="2023" name="Mol. Phylogenet. Evol.">
        <title>Genome-scale phylogeny and comparative genomics of the fungal order Sordariales.</title>
        <authorList>
            <person name="Hensen N."/>
            <person name="Bonometti L."/>
            <person name="Westerberg I."/>
            <person name="Brannstrom I.O."/>
            <person name="Guillou S."/>
            <person name="Cros-Aarteil S."/>
            <person name="Calhoun S."/>
            <person name="Haridas S."/>
            <person name="Kuo A."/>
            <person name="Mondo S."/>
            <person name="Pangilinan J."/>
            <person name="Riley R."/>
            <person name="LaButti K."/>
            <person name="Andreopoulos B."/>
            <person name="Lipzen A."/>
            <person name="Chen C."/>
            <person name="Yan M."/>
            <person name="Daum C."/>
            <person name="Ng V."/>
            <person name="Clum A."/>
            <person name="Steindorff A."/>
            <person name="Ohm R.A."/>
            <person name="Martin F."/>
            <person name="Silar P."/>
            <person name="Natvig D.O."/>
            <person name="Lalanne C."/>
            <person name="Gautier V."/>
            <person name="Ament-Velasquez S.L."/>
            <person name="Kruys A."/>
            <person name="Hutchinson M.I."/>
            <person name="Powell A.J."/>
            <person name="Barry K."/>
            <person name="Miller A.N."/>
            <person name="Grigoriev I.V."/>
            <person name="Debuchy R."/>
            <person name="Gladieux P."/>
            <person name="Hiltunen Thoren M."/>
            <person name="Johannesson H."/>
        </authorList>
    </citation>
    <scope>NUCLEOTIDE SEQUENCE</scope>
    <source>
        <strain evidence="3">CBS 314.62</strain>
    </source>
</reference>